<gene>
    <name evidence="5" type="ORF">FQP89_04895</name>
</gene>
<keyword evidence="2 5" id="KW-0808">Transferase</keyword>
<evidence type="ECO:0000256" key="3">
    <source>
        <dbReference type="ARBA" id="ARBA00022723"/>
    </source>
</evidence>
<dbReference type="Proteomes" id="UP000317288">
    <property type="component" value="Unassembled WGS sequence"/>
</dbReference>
<evidence type="ECO:0000256" key="2">
    <source>
        <dbReference type="ARBA" id="ARBA00022679"/>
    </source>
</evidence>
<dbReference type="CDD" id="cd04194">
    <property type="entry name" value="GT8_A4GalT_like"/>
    <property type="match status" value="1"/>
</dbReference>
<evidence type="ECO:0000256" key="1">
    <source>
        <dbReference type="ARBA" id="ARBA00022676"/>
    </source>
</evidence>
<keyword evidence="1" id="KW-0328">Glycosyltransferase</keyword>
<dbReference type="InterPro" id="IPR050748">
    <property type="entry name" value="Glycosyltrans_8_dom-fam"/>
</dbReference>
<dbReference type="Pfam" id="PF01501">
    <property type="entry name" value="Glyco_transf_8"/>
    <property type="match status" value="1"/>
</dbReference>
<keyword evidence="3" id="KW-0479">Metal-binding</keyword>
<dbReference type="GO" id="GO:0046872">
    <property type="term" value="F:metal ion binding"/>
    <property type="evidence" value="ECO:0007669"/>
    <property type="project" value="UniProtKB-KW"/>
</dbReference>
<dbReference type="EMBL" id="VNFE01000001">
    <property type="protein sequence ID" value="TVU92464.1"/>
    <property type="molecule type" value="Genomic_DNA"/>
</dbReference>
<dbReference type="Gene3D" id="3.90.550.10">
    <property type="entry name" value="Spore Coat Polysaccharide Biosynthesis Protein SpsA, Chain A"/>
    <property type="match status" value="1"/>
</dbReference>
<protein>
    <submittedName>
        <fullName evidence="5">Glycosyltransferase family 8 protein</fullName>
    </submittedName>
</protein>
<accession>A0A558JFQ7</accession>
<evidence type="ECO:0000313" key="5">
    <source>
        <dbReference type="EMBL" id="TVU92464.1"/>
    </source>
</evidence>
<dbReference type="AlphaFoldDB" id="A0A558JFQ7"/>
<proteinExistence type="predicted"/>
<reference evidence="5 6" key="1">
    <citation type="submission" date="2019-07" db="EMBL/GenBank/DDBJ databases">
        <title>Diversity of Bacteria from Kongsfjorden, Arctic.</title>
        <authorList>
            <person name="Yu Y."/>
        </authorList>
    </citation>
    <scope>NUCLEOTIDE SEQUENCE [LARGE SCALE GENOMIC DNA]</scope>
    <source>
        <strain evidence="5 6">SM1922</strain>
    </source>
</reference>
<sequence>MINIVLCSDETYVDKAAAVMVSTICHSNAPDTLHFHLLGYKLSAHIRDQLHHWFSTLPASITIIEAETHTWPELALGRFGPATMLRLGMHNWLPASCQKVIYLDCDLVVLDDIENLLSFDMQGAPLASVANLQGTQQKQMGLDYKNYFNAGVLVVDLADWKSRNVLDQVEDILKHHNYKLKYLDQDALNLIFQDWYRLPMRWNMQPYAYPAVEKKVAHYADWQKELEHAIREPAIIHFIGARKPWHADSRHPLTYLYRHYHSLTPWGESSGTPPPSLQQRLKHTLSWFKSRRRRQRLQCHPVKQLPPHQKDSPA</sequence>
<name>A0A558JFQ7_9GAMM</name>
<dbReference type="PANTHER" id="PTHR13778">
    <property type="entry name" value="GLYCOSYLTRANSFERASE 8 DOMAIN-CONTAINING PROTEIN"/>
    <property type="match status" value="1"/>
</dbReference>
<evidence type="ECO:0000313" key="6">
    <source>
        <dbReference type="Proteomes" id="UP000317288"/>
    </source>
</evidence>
<dbReference type="InterPro" id="IPR029044">
    <property type="entry name" value="Nucleotide-diphossugar_trans"/>
</dbReference>
<dbReference type="RefSeq" id="WP_144810111.1">
    <property type="nucleotide sequence ID" value="NZ_VNFE01000001.1"/>
</dbReference>
<organism evidence="5 6">
    <name type="scientific">Vreelandella titanicae</name>
    <dbReference type="NCBI Taxonomy" id="664683"/>
    <lineage>
        <taxon>Bacteria</taxon>
        <taxon>Pseudomonadati</taxon>
        <taxon>Pseudomonadota</taxon>
        <taxon>Gammaproteobacteria</taxon>
        <taxon>Oceanospirillales</taxon>
        <taxon>Halomonadaceae</taxon>
        <taxon>Vreelandella</taxon>
    </lineage>
</organism>
<dbReference type="GO" id="GO:0016757">
    <property type="term" value="F:glycosyltransferase activity"/>
    <property type="evidence" value="ECO:0007669"/>
    <property type="project" value="UniProtKB-KW"/>
</dbReference>
<evidence type="ECO:0000256" key="4">
    <source>
        <dbReference type="SAM" id="MobiDB-lite"/>
    </source>
</evidence>
<dbReference type="PANTHER" id="PTHR13778:SF47">
    <property type="entry name" value="LIPOPOLYSACCHARIDE 1,3-GALACTOSYLTRANSFERASE"/>
    <property type="match status" value="1"/>
</dbReference>
<dbReference type="InterPro" id="IPR002495">
    <property type="entry name" value="Glyco_trans_8"/>
</dbReference>
<dbReference type="SUPFAM" id="SSF53448">
    <property type="entry name" value="Nucleotide-diphospho-sugar transferases"/>
    <property type="match status" value="1"/>
</dbReference>
<comment type="caution">
    <text evidence="5">The sequence shown here is derived from an EMBL/GenBank/DDBJ whole genome shotgun (WGS) entry which is preliminary data.</text>
</comment>
<feature type="region of interest" description="Disordered" evidence="4">
    <location>
        <begin position="292"/>
        <end position="314"/>
    </location>
</feature>